<evidence type="ECO:0000313" key="2">
    <source>
        <dbReference type="EMBL" id="QDV40688.1"/>
    </source>
</evidence>
<name>A0A518HIL2_9BACT</name>
<evidence type="ECO:0000313" key="3">
    <source>
        <dbReference type="Proteomes" id="UP000319004"/>
    </source>
</evidence>
<protein>
    <submittedName>
        <fullName evidence="2">Uncharacterized protein</fullName>
    </submittedName>
</protein>
<dbReference type="KEGG" id="snep:Enr13x_05230"/>
<feature type="region of interest" description="Disordered" evidence="1">
    <location>
        <begin position="1"/>
        <end position="29"/>
    </location>
</feature>
<dbReference type="EMBL" id="CP037423">
    <property type="protein sequence ID" value="QDV40688.1"/>
    <property type="molecule type" value="Genomic_DNA"/>
</dbReference>
<proteinExistence type="predicted"/>
<keyword evidence="3" id="KW-1185">Reference proteome</keyword>
<evidence type="ECO:0000256" key="1">
    <source>
        <dbReference type="SAM" id="MobiDB-lite"/>
    </source>
</evidence>
<organism evidence="2 3">
    <name type="scientific">Stieleria neptunia</name>
    <dbReference type="NCBI Taxonomy" id="2527979"/>
    <lineage>
        <taxon>Bacteria</taxon>
        <taxon>Pseudomonadati</taxon>
        <taxon>Planctomycetota</taxon>
        <taxon>Planctomycetia</taxon>
        <taxon>Pirellulales</taxon>
        <taxon>Pirellulaceae</taxon>
        <taxon>Stieleria</taxon>
    </lineage>
</organism>
<gene>
    <name evidence="2" type="ORF">Enr13x_05230</name>
</gene>
<accession>A0A518HIL2</accession>
<feature type="compositionally biased region" description="Polar residues" evidence="1">
    <location>
        <begin position="1"/>
        <end position="11"/>
    </location>
</feature>
<dbReference type="AlphaFoldDB" id="A0A518HIL2"/>
<reference evidence="2 3" key="1">
    <citation type="submission" date="2019-03" db="EMBL/GenBank/DDBJ databases">
        <title>Deep-cultivation of Planctomycetes and their phenomic and genomic characterization uncovers novel biology.</title>
        <authorList>
            <person name="Wiegand S."/>
            <person name="Jogler M."/>
            <person name="Boedeker C."/>
            <person name="Pinto D."/>
            <person name="Vollmers J."/>
            <person name="Rivas-Marin E."/>
            <person name="Kohn T."/>
            <person name="Peeters S.H."/>
            <person name="Heuer A."/>
            <person name="Rast P."/>
            <person name="Oberbeckmann S."/>
            <person name="Bunk B."/>
            <person name="Jeske O."/>
            <person name="Meyerdierks A."/>
            <person name="Storesund J.E."/>
            <person name="Kallscheuer N."/>
            <person name="Luecker S."/>
            <person name="Lage O.M."/>
            <person name="Pohl T."/>
            <person name="Merkel B.J."/>
            <person name="Hornburger P."/>
            <person name="Mueller R.-W."/>
            <person name="Bruemmer F."/>
            <person name="Labrenz M."/>
            <person name="Spormann A.M."/>
            <person name="Op den Camp H."/>
            <person name="Overmann J."/>
            <person name="Amann R."/>
            <person name="Jetten M.S.M."/>
            <person name="Mascher T."/>
            <person name="Medema M.H."/>
            <person name="Devos D.P."/>
            <person name="Kaster A.-K."/>
            <person name="Ovreas L."/>
            <person name="Rohde M."/>
            <person name="Galperin M.Y."/>
            <person name="Jogler C."/>
        </authorList>
    </citation>
    <scope>NUCLEOTIDE SEQUENCE [LARGE SCALE GENOMIC DNA]</scope>
    <source>
        <strain evidence="2 3">Enr13</strain>
    </source>
</reference>
<dbReference type="Proteomes" id="UP000319004">
    <property type="component" value="Chromosome"/>
</dbReference>
<sequence length="51" mass="5844">MGCQKLQQKNRPPSGCRGPRVGEQLGNERPRQSIAWVTLVEIVQRKHMDTE</sequence>